<evidence type="ECO:0000313" key="4">
    <source>
        <dbReference type="Proteomes" id="UP000011081"/>
    </source>
</evidence>
<gene>
    <name evidence="3" type="ORF">VCUG_00851</name>
</gene>
<dbReference type="PANTHER" id="PTHR10855">
    <property type="entry name" value="26S PROTEASOME NON-ATPASE REGULATORY SUBUNIT 12/COP9 SIGNALOSOME COMPLEX SUBUNIT 4"/>
    <property type="match status" value="1"/>
</dbReference>
<protein>
    <submittedName>
        <fullName evidence="3">Uncharacterized protein</fullName>
    </submittedName>
</protein>
<dbReference type="Pfam" id="PF22241">
    <property type="entry name" value="PSMD12-CSN4_N"/>
    <property type="match status" value="1"/>
</dbReference>
<name>L2GX20_VAVCU</name>
<keyword evidence="4" id="KW-1185">Reference proteome</keyword>
<dbReference type="GO" id="GO:0005737">
    <property type="term" value="C:cytoplasm"/>
    <property type="evidence" value="ECO:0007669"/>
    <property type="project" value="TreeGrafter"/>
</dbReference>
<dbReference type="InterPro" id="IPR000717">
    <property type="entry name" value="PCI_dom"/>
</dbReference>
<dbReference type="Pfam" id="PF01399">
    <property type="entry name" value="PCI"/>
    <property type="match status" value="1"/>
</dbReference>
<dbReference type="Gene3D" id="1.10.10.10">
    <property type="entry name" value="Winged helix-like DNA-binding domain superfamily/Winged helix DNA-binding domain"/>
    <property type="match status" value="1"/>
</dbReference>
<sequence>MDELLEQERVNRLDNNHEKQLQTFTSMLSLCESENDLLILLKLLSKKKNQIKISYQWLIDKVFEMHKDGLDSEEFPERNVKFMVEVLTSVIEGKLYLEKQRRDYANYIKKIYEKFNMCDKALEIAYNVPIETFSSLSLHEIAIYQLDVLKLCILTKDFIRAEIMVKKVKKKHLEAVNDKVSVFMLALLKTDYFGMTGDLLEATKILMEILEMPDSSDQKYEVPQFTHFFELGGCAEHLNRKIKEVFCIYASFFAILSNKMKEKTEYLERLHKNKYNVEEIRKQIDYFRSIELIDKENVMLVLRRINSSYEKEILDAINDHNLRIISRFCSSITFADLSALLMSPLNKCVEQICDEVNNHDLQCKIDQNNGVVFFENTEECYPEMINHVLLNVDKAVMNIRKETLKRQVAMMRRKD</sequence>
<dbReference type="Proteomes" id="UP000011081">
    <property type="component" value="Unassembled WGS sequence"/>
</dbReference>
<reference evidence="4" key="1">
    <citation type="submission" date="2011-03" db="EMBL/GenBank/DDBJ databases">
        <title>The genome sequence of Vavraia culicis strain floridensis.</title>
        <authorList>
            <consortium name="The Broad Institute Genome Sequencing Platform"/>
            <person name="Cuomo C."/>
            <person name="Becnel J."/>
            <person name="Sanscrainte N."/>
            <person name="Young S.K."/>
            <person name="Zeng Q."/>
            <person name="Gargeya S."/>
            <person name="Fitzgerald M."/>
            <person name="Haas B."/>
            <person name="Abouelleil A."/>
            <person name="Alvarado L."/>
            <person name="Arachchi H.M."/>
            <person name="Berlin A."/>
            <person name="Chapman S.B."/>
            <person name="Gearin G."/>
            <person name="Goldberg J."/>
            <person name="Griggs A."/>
            <person name="Gujja S."/>
            <person name="Hansen M."/>
            <person name="Heiman D."/>
            <person name="Howarth C."/>
            <person name="Larimer J."/>
            <person name="Lui A."/>
            <person name="MacDonald P.J.P."/>
            <person name="McCowen C."/>
            <person name="Montmayeur A."/>
            <person name="Murphy C."/>
            <person name="Neiman D."/>
            <person name="Pearson M."/>
            <person name="Priest M."/>
            <person name="Roberts A."/>
            <person name="Saif S."/>
            <person name="Shea T."/>
            <person name="Sisk P."/>
            <person name="Stolte C."/>
            <person name="Sykes S."/>
            <person name="Wortman J."/>
            <person name="Nusbaum C."/>
            <person name="Birren B."/>
        </authorList>
    </citation>
    <scope>NUCLEOTIDE SEQUENCE [LARGE SCALE GENOMIC DNA]</scope>
    <source>
        <strain evidence="4">floridensis</strain>
    </source>
</reference>
<dbReference type="InterPro" id="IPR054559">
    <property type="entry name" value="PSMD12-CSN4-like_N"/>
</dbReference>
<proteinExistence type="predicted"/>
<dbReference type="OMA" id="CKIDRIK"/>
<dbReference type="InterPro" id="IPR036390">
    <property type="entry name" value="WH_DNA-bd_sf"/>
</dbReference>
<organism evidence="3 4">
    <name type="scientific">Vavraia culicis (isolate floridensis)</name>
    <name type="common">Microsporidian parasite</name>
    <dbReference type="NCBI Taxonomy" id="948595"/>
    <lineage>
        <taxon>Eukaryota</taxon>
        <taxon>Fungi</taxon>
        <taxon>Fungi incertae sedis</taxon>
        <taxon>Microsporidia</taxon>
        <taxon>Pleistophoridae</taxon>
        <taxon>Vavraia</taxon>
    </lineage>
</organism>
<dbReference type="HOGENOM" id="CLU_055005_0_0_1"/>
<dbReference type="FunCoup" id="L2GX20">
    <property type="interactions" value="268"/>
</dbReference>
<dbReference type="PANTHER" id="PTHR10855:SF1">
    <property type="entry name" value="26S PROTEASOME NON-ATPASE REGULATORY SUBUNIT 12"/>
    <property type="match status" value="1"/>
</dbReference>
<evidence type="ECO:0000259" key="1">
    <source>
        <dbReference type="Pfam" id="PF01399"/>
    </source>
</evidence>
<dbReference type="SUPFAM" id="SSF46785">
    <property type="entry name" value="Winged helix' DNA-binding domain"/>
    <property type="match status" value="1"/>
</dbReference>
<dbReference type="GO" id="GO:0008541">
    <property type="term" value="C:proteasome regulatory particle, lid subcomplex"/>
    <property type="evidence" value="ECO:0007669"/>
    <property type="project" value="TreeGrafter"/>
</dbReference>
<accession>L2GX20</accession>
<feature type="domain" description="PSMD12/CSN4-like N-terminal" evidence="2">
    <location>
        <begin position="2"/>
        <end position="212"/>
    </location>
</feature>
<dbReference type="OrthoDB" id="268763at2759"/>
<dbReference type="InParanoid" id="L2GX20"/>
<dbReference type="AlphaFoldDB" id="L2GX20"/>
<dbReference type="GeneID" id="19878734"/>
<dbReference type="InterPro" id="IPR040134">
    <property type="entry name" value="PSMD12/CSN4"/>
</dbReference>
<dbReference type="InterPro" id="IPR036388">
    <property type="entry name" value="WH-like_DNA-bd_sf"/>
</dbReference>
<evidence type="ECO:0000313" key="3">
    <source>
        <dbReference type="EMBL" id="ELA47650.1"/>
    </source>
</evidence>
<dbReference type="EMBL" id="GL877414">
    <property type="protein sequence ID" value="ELA47650.1"/>
    <property type="molecule type" value="Genomic_DNA"/>
</dbReference>
<evidence type="ECO:0000259" key="2">
    <source>
        <dbReference type="Pfam" id="PF22241"/>
    </source>
</evidence>
<dbReference type="VEuPathDB" id="MicrosporidiaDB:VCUG_00851"/>
<dbReference type="RefSeq" id="XP_008073871.1">
    <property type="nucleotide sequence ID" value="XM_008075680.1"/>
</dbReference>
<dbReference type="STRING" id="948595.L2GX20"/>
<feature type="domain" description="PCI" evidence="1">
    <location>
        <begin position="306"/>
        <end position="375"/>
    </location>
</feature>